<evidence type="ECO:0000259" key="2">
    <source>
        <dbReference type="Pfam" id="PF14238"/>
    </source>
</evidence>
<evidence type="ECO:0000313" key="4">
    <source>
        <dbReference type="Proteomes" id="UP000824130"/>
    </source>
</evidence>
<reference evidence="3" key="1">
    <citation type="submission" date="2020-10" db="EMBL/GenBank/DDBJ databases">
        <authorList>
            <person name="Gilroy R."/>
        </authorList>
    </citation>
    <scope>NUCLEOTIDE SEQUENCE</scope>
    <source>
        <strain evidence="3">ChiSjej4B22-8349</strain>
    </source>
</reference>
<feature type="domain" description="DUF4340" evidence="2">
    <location>
        <begin position="251"/>
        <end position="319"/>
    </location>
</feature>
<name>A0A9D1N6I0_9FIRM</name>
<feature type="domain" description="DUF4340" evidence="2">
    <location>
        <begin position="74"/>
        <end position="216"/>
    </location>
</feature>
<dbReference type="InterPro" id="IPR025641">
    <property type="entry name" value="DUF4340"/>
</dbReference>
<organism evidence="3 4">
    <name type="scientific">Candidatus Allocopromorpha excrementipullorum</name>
    <dbReference type="NCBI Taxonomy" id="2840743"/>
    <lineage>
        <taxon>Bacteria</taxon>
        <taxon>Bacillati</taxon>
        <taxon>Bacillota</taxon>
        <taxon>Clostridia</taxon>
        <taxon>Eubacteriales</taxon>
        <taxon>Eubacteriaceae</taxon>
        <taxon>Eubacteriaceae incertae sedis</taxon>
        <taxon>Candidatus Allocopromorpha</taxon>
    </lineage>
</organism>
<evidence type="ECO:0000256" key="1">
    <source>
        <dbReference type="SAM" id="MobiDB-lite"/>
    </source>
</evidence>
<dbReference type="EMBL" id="DVOB01000063">
    <property type="protein sequence ID" value="HIU95632.1"/>
    <property type="molecule type" value="Genomic_DNA"/>
</dbReference>
<feature type="region of interest" description="Disordered" evidence="1">
    <location>
        <begin position="203"/>
        <end position="230"/>
    </location>
</feature>
<dbReference type="Proteomes" id="UP000824130">
    <property type="component" value="Unassembled WGS sequence"/>
</dbReference>
<dbReference type="AlphaFoldDB" id="A0A9D1N6I0"/>
<evidence type="ECO:0000313" key="3">
    <source>
        <dbReference type="EMBL" id="HIU95632.1"/>
    </source>
</evidence>
<dbReference type="Pfam" id="PF14238">
    <property type="entry name" value="DUF4340"/>
    <property type="match status" value="2"/>
</dbReference>
<protein>
    <submittedName>
        <fullName evidence="3">DUF4340 domain-containing protein</fullName>
    </submittedName>
</protein>
<reference evidence="3" key="2">
    <citation type="journal article" date="2021" name="PeerJ">
        <title>Extensive microbial diversity within the chicken gut microbiome revealed by metagenomics and culture.</title>
        <authorList>
            <person name="Gilroy R."/>
            <person name="Ravi A."/>
            <person name="Getino M."/>
            <person name="Pursley I."/>
            <person name="Horton D.L."/>
            <person name="Alikhan N.F."/>
            <person name="Baker D."/>
            <person name="Gharbi K."/>
            <person name="Hall N."/>
            <person name="Watson M."/>
            <person name="Adriaenssens E.M."/>
            <person name="Foster-Nyarko E."/>
            <person name="Jarju S."/>
            <person name="Secka A."/>
            <person name="Antonio M."/>
            <person name="Oren A."/>
            <person name="Chaudhuri R.R."/>
            <person name="La Ragione R."/>
            <person name="Hildebrand F."/>
            <person name="Pallen M.J."/>
        </authorList>
    </citation>
    <scope>NUCLEOTIDE SEQUENCE</scope>
    <source>
        <strain evidence="3">ChiSjej4B22-8349</strain>
    </source>
</reference>
<sequence>MKKKQFIILAAVAASLLAVYLGVSIYSDWKAEKEAEKEAAELQVTDIDSQDIVKLSYTDGEESFSFTKEDDDTWYYDGDDQLPLDQSTVTNALDSYSDLSGTRKLKNADVDEAYGLDSPAYTIAMEDSEGNVTEINIGDMTGEEYYITADGGETVYTAASTITSYMVFDVNSLVQYETFPTIYETIFDKIVVTQGGVTLLDYDAESEEESEDSENDSDSSEDESSDEESLTEIYAGEVGSIYFDDCVDYRADEDELAQYGLDGSSRKEVTVTYEDTAEDETATVTFHMGNVTEEDDSTYVYIRLADSNMVYKVNADDMENLLAL</sequence>
<comment type="caution">
    <text evidence="3">The sequence shown here is derived from an EMBL/GenBank/DDBJ whole genome shotgun (WGS) entry which is preliminary data.</text>
</comment>
<gene>
    <name evidence="3" type="ORF">IAD25_02845</name>
</gene>
<accession>A0A9D1N6I0</accession>
<proteinExistence type="predicted"/>